<dbReference type="EMBL" id="FNZR01000001">
    <property type="protein sequence ID" value="SEK18099.1"/>
    <property type="molecule type" value="Genomic_DNA"/>
</dbReference>
<sequence length="487" mass="54801">MHMKRLYILLVLSGLFGACKKFDSFGTDPNKTTQASPDLLLNTISQHVFNQVDLNVALASRQMVYTDGVSNVQYYGWQRGGFDEYNDLRLVYRMEQEANRVGRPEYVALAKFFKSWLTYELTLRFGDVPYTDAAKGDEQLYTPAYDQQADIFAGILAALEEANAMLGTESLPVLNDIIYDGDIMKWKKLINTFSLRVLMSLSRKEGSMTLNIKQKFAQIINNPGQYPIFESNADNASLRYYDLVGNRYPYFNNNDIQTAEYMEESFVNLLKELRDPRLFRYAAKTPNAAALADDDFNAYAGVLGSGILSANREKVIAGDVSKINARYYNSATNEPCKTVSYAELQLLIAEAILRGWVGGNASDYYINGIAAAVEEIQVPAEQAAAYVASIAQTGLVAGREIEQIIMQKYIASFMNNGWHPFYEQRRTGFPVFNVAGGGVVNNGRIPKRWMYPDGELTNNSEHIMEAITRQFPQGDDINAEMWLLTIE</sequence>
<dbReference type="PROSITE" id="PS51257">
    <property type="entry name" value="PROKAR_LIPOPROTEIN"/>
    <property type="match status" value="1"/>
</dbReference>
<dbReference type="Pfam" id="PF12771">
    <property type="entry name" value="SusD-like_2"/>
    <property type="match status" value="1"/>
</dbReference>
<evidence type="ECO:0000313" key="2">
    <source>
        <dbReference type="Proteomes" id="UP000198916"/>
    </source>
</evidence>
<dbReference type="InterPro" id="IPR041662">
    <property type="entry name" value="SusD-like_2"/>
</dbReference>
<evidence type="ECO:0000313" key="1">
    <source>
        <dbReference type="EMBL" id="SEK18099.1"/>
    </source>
</evidence>
<accession>A0A1H7EW68</accession>
<dbReference type="STRING" id="332977.SAMN05421740_10168"/>
<keyword evidence="2" id="KW-1185">Reference proteome</keyword>
<gene>
    <name evidence="1" type="ORF">SAMN05421740_10168</name>
</gene>
<dbReference type="Proteomes" id="UP000198916">
    <property type="component" value="Unassembled WGS sequence"/>
</dbReference>
<reference evidence="2" key="1">
    <citation type="submission" date="2016-10" db="EMBL/GenBank/DDBJ databases">
        <authorList>
            <person name="Varghese N."/>
            <person name="Submissions S."/>
        </authorList>
    </citation>
    <scope>NUCLEOTIDE SEQUENCE [LARGE SCALE GENOMIC DNA]</scope>
    <source>
        <strain evidence="2">Jip14</strain>
    </source>
</reference>
<organism evidence="1 2">
    <name type="scientific">Parapedobacter koreensis</name>
    <dbReference type="NCBI Taxonomy" id="332977"/>
    <lineage>
        <taxon>Bacteria</taxon>
        <taxon>Pseudomonadati</taxon>
        <taxon>Bacteroidota</taxon>
        <taxon>Sphingobacteriia</taxon>
        <taxon>Sphingobacteriales</taxon>
        <taxon>Sphingobacteriaceae</taxon>
        <taxon>Parapedobacter</taxon>
    </lineage>
</organism>
<dbReference type="SUPFAM" id="SSF48452">
    <property type="entry name" value="TPR-like"/>
    <property type="match status" value="1"/>
</dbReference>
<proteinExistence type="predicted"/>
<protein>
    <submittedName>
        <fullName evidence="1">Starch-binding associating with outer membrane</fullName>
    </submittedName>
</protein>
<dbReference type="AlphaFoldDB" id="A0A1H7EW68"/>
<name>A0A1H7EW68_9SPHI</name>
<dbReference type="InterPro" id="IPR011990">
    <property type="entry name" value="TPR-like_helical_dom_sf"/>
</dbReference>
<dbReference type="Gene3D" id="1.25.40.390">
    <property type="match status" value="1"/>
</dbReference>